<dbReference type="SUPFAM" id="SSF53448">
    <property type="entry name" value="Nucleotide-diphospho-sugar transferases"/>
    <property type="match status" value="1"/>
</dbReference>
<name>A0A951PDL3_9CYAN</name>
<dbReference type="Proteomes" id="UP000707356">
    <property type="component" value="Unassembled WGS sequence"/>
</dbReference>
<evidence type="ECO:0000256" key="2">
    <source>
        <dbReference type="ARBA" id="ARBA00022676"/>
    </source>
</evidence>
<dbReference type="PANTHER" id="PTHR43685:SF5">
    <property type="entry name" value="GLYCOSYLTRANSFERASE EPSE-RELATED"/>
    <property type="match status" value="1"/>
</dbReference>
<protein>
    <submittedName>
        <fullName evidence="5">Glycosyltransferase family 2 protein</fullName>
    </submittedName>
</protein>
<dbReference type="Gene3D" id="3.90.550.10">
    <property type="entry name" value="Spore Coat Polysaccharide Biosynthesis Protein SpsA, Chain A"/>
    <property type="match status" value="1"/>
</dbReference>
<dbReference type="PANTHER" id="PTHR43685">
    <property type="entry name" value="GLYCOSYLTRANSFERASE"/>
    <property type="match status" value="1"/>
</dbReference>
<proteinExistence type="inferred from homology"/>
<dbReference type="InterPro" id="IPR001173">
    <property type="entry name" value="Glyco_trans_2-like"/>
</dbReference>
<dbReference type="EMBL" id="JAHHHV010000079">
    <property type="protein sequence ID" value="MBW4467661.1"/>
    <property type="molecule type" value="Genomic_DNA"/>
</dbReference>
<evidence type="ECO:0000313" key="5">
    <source>
        <dbReference type="EMBL" id="MBW4467661.1"/>
    </source>
</evidence>
<accession>A0A951PDL3</accession>
<dbReference type="InterPro" id="IPR050834">
    <property type="entry name" value="Glycosyltransf_2"/>
</dbReference>
<sequence>MVRVSVLLPVYNAERYLSEAVESILCQSFTDFELLITDDGSTDGSLAILQRYATQNSRIRLSSRANKGLILTLNEMLAQAEGEFLARMDADDVAAPDRLALQTEFLQAHPEYVCVGGAFNLIDAQGRTVQWIPMPEQNDEIQQMLLMGRTIINHPCALIRRKALQQIGGYDLRMPTVEDLDMLLKLGELGKLANLSDTVLDYRFHLESVSAQNILFQTEMAETACQQAWKRRGISGKFDSPQPWYRPLPNAASQQQFFHRYGWWAFCSGFRLTAARCGLQAIRARPQTLESWKLLICALLKPIPPRES</sequence>
<keyword evidence="2" id="KW-0328">Glycosyltransferase</keyword>
<dbReference type="AlphaFoldDB" id="A0A951PDL3"/>
<keyword evidence="3" id="KW-0808">Transferase</keyword>
<reference evidence="5" key="1">
    <citation type="submission" date="2021-05" db="EMBL/GenBank/DDBJ databases">
        <authorList>
            <person name="Pietrasiak N."/>
            <person name="Ward R."/>
            <person name="Stajich J.E."/>
            <person name="Kurbessoian T."/>
        </authorList>
    </citation>
    <scope>NUCLEOTIDE SEQUENCE</scope>
    <source>
        <strain evidence="5">GSE-TBD4-15B</strain>
    </source>
</reference>
<dbReference type="GO" id="GO:0016757">
    <property type="term" value="F:glycosyltransferase activity"/>
    <property type="evidence" value="ECO:0007669"/>
    <property type="project" value="UniProtKB-KW"/>
</dbReference>
<dbReference type="Pfam" id="PF00535">
    <property type="entry name" value="Glycos_transf_2"/>
    <property type="match status" value="1"/>
</dbReference>
<evidence type="ECO:0000256" key="1">
    <source>
        <dbReference type="ARBA" id="ARBA00006739"/>
    </source>
</evidence>
<comment type="caution">
    <text evidence="5">The sequence shown here is derived from an EMBL/GenBank/DDBJ whole genome shotgun (WGS) entry which is preliminary data.</text>
</comment>
<evidence type="ECO:0000259" key="4">
    <source>
        <dbReference type="Pfam" id="PF00535"/>
    </source>
</evidence>
<gene>
    <name evidence="5" type="ORF">KME07_19720</name>
</gene>
<evidence type="ECO:0000313" key="6">
    <source>
        <dbReference type="Proteomes" id="UP000707356"/>
    </source>
</evidence>
<dbReference type="InterPro" id="IPR029044">
    <property type="entry name" value="Nucleotide-diphossugar_trans"/>
</dbReference>
<feature type="domain" description="Glycosyltransferase 2-like" evidence="4">
    <location>
        <begin position="5"/>
        <end position="167"/>
    </location>
</feature>
<comment type="similarity">
    <text evidence="1">Belongs to the glycosyltransferase 2 family.</text>
</comment>
<evidence type="ECO:0000256" key="3">
    <source>
        <dbReference type="ARBA" id="ARBA00022679"/>
    </source>
</evidence>
<dbReference type="CDD" id="cd00761">
    <property type="entry name" value="Glyco_tranf_GTA_type"/>
    <property type="match status" value="1"/>
</dbReference>
<organism evidence="5 6">
    <name type="scientific">Pegethrix bostrychoides GSE-TBD4-15B</name>
    <dbReference type="NCBI Taxonomy" id="2839662"/>
    <lineage>
        <taxon>Bacteria</taxon>
        <taxon>Bacillati</taxon>
        <taxon>Cyanobacteriota</taxon>
        <taxon>Cyanophyceae</taxon>
        <taxon>Oculatellales</taxon>
        <taxon>Oculatellaceae</taxon>
        <taxon>Pegethrix</taxon>
    </lineage>
</organism>
<reference evidence="5" key="2">
    <citation type="journal article" date="2022" name="Microbiol. Resour. Announc.">
        <title>Metagenome Sequencing to Explore Phylogenomics of Terrestrial Cyanobacteria.</title>
        <authorList>
            <person name="Ward R.D."/>
            <person name="Stajich J.E."/>
            <person name="Johansen J.R."/>
            <person name="Huntemann M."/>
            <person name="Clum A."/>
            <person name="Foster B."/>
            <person name="Foster B."/>
            <person name="Roux S."/>
            <person name="Palaniappan K."/>
            <person name="Varghese N."/>
            <person name="Mukherjee S."/>
            <person name="Reddy T.B.K."/>
            <person name="Daum C."/>
            <person name="Copeland A."/>
            <person name="Chen I.A."/>
            <person name="Ivanova N.N."/>
            <person name="Kyrpides N.C."/>
            <person name="Shapiro N."/>
            <person name="Eloe-Fadrosh E.A."/>
            <person name="Pietrasiak N."/>
        </authorList>
    </citation>
    <scope>NUCLEOTIDE SEQUENCE</scope>
    <source>
        <strain evidence="5">GSE-TBD4-15B</strain>
    </source>
</reference>